<dbReference type="EMBL" id="CP101527">
    <property type="protein sequence ID" value="UZW76083.1"/>
    <property type="molecule type" value="Genomic_DNA"/>
</dbReference>
<dbReference type="GO" id="GO:0032259">
    <property type="term" value="P:methylation"/>
    <property type="evidence" value="ECO:0007669"/>
    <property type="project" value="UniProtKB-KW"/>
</dbReference>
<dbReference type="KEGG" id="asem:NNL22_05740"/>
<sequence length="266" mass="30411">MGLMRNKIDHDDLNLQRSFETWFQSPLGRVLLSDQREKIDGVIGRMFGYHQLEMLVSHRFPMGNSSSLGHKIMMVPEWQADMPDNTLVAQPHELGLCHDSVDLAILHHTLDYTASPHQALREVSRVVKGSGHLLIIGFNPMSMWGVRKLLSRKKTAPWNGRFISGQRVEDWLNLLDFEISSAHYHFLRPPVENYGVLERFSFVDTLDKGKFPVGAYYMILAKKQVGCSISTRPTWKKANVIGLPIANRMKPMQTTKQPFTVTKVKE</sequence>
<dbReference type="Pfam" id="PF08241">
    <property type="entry name" value="Methyltransf_11"/>
    <property type="match status" value="1"/>
</dbReference>
<organism evidence="2 3">
    <name type="scientific">Alkalimarinus sediminis</name>
    <dbReference type="NCBI Taxonomy" id="1632866"/>
    <lineage>
        <taxon>Bacteria</taxon>
        <taxon>Pseudomonadati</taxon>
        <taxon>Pseudomonadota</taxon>
        <taxon>Gammaproteobacteria</taxon>
        <taxon>Alteromonadales</taxon>
        <taxon>Alteromonadaceae</taxon>
        <taxon>Alkalimarinus</taxon>
    </lineage>
</organism>
<keyword evidence="3" id="KW-1185">Reference proteome</keyword>
<accession>A0A9E8HNZ0</accession>
<dbReference type="RefSeq" id="WP_251811899.1">
    <property type="nucleotide sequence ID" value="NZ_CP101527.1"/>
</dbReference>
<dbReference type="InterPro" id="IPR013216">
    <property type="entry name" value="Methyltransf_11"/>
</dbReference>
<dbReference type="GO" id="GO:0008757">
    <property type="term" value="F:S-adenosylmethionine-dependent methyltransferase activity"/>
    <property type="evidence" value="ECO:0007669"/>
    <property type="project" value="InterPro"/>
</dbReference>
<evidence type="ECO:0000313" key="2">
    <source>
        <dbReference type="EMBL" id="UZW76083.1"/>
    </source>
</evidence>
<name>A0A9E8HNZ0_9ALTE</name>
<evidence type="ECO:0000313" key="3">
    <source>
        <dbReference type="Proteomes" id="UP001164472"/>
    </source>
</evidence>
<dbReference type="SUPFAM" id="SSF53335">
    <property type="entry name" value="S-adenosyl-L-methionine-dependent methyltransferases"/>
    <property type="match status" value="1"/>
</dbReference>
<proteinExistence type="predicted"/>
<feature type="domain" description="Methyltransferase type 11" evidence="1">
    <location>
        <begin position="86"/>
        <end position="135"/>
    </location>
</feature>
<dbReference type="AlphaFoldDB" id="A0A9E8HNZ0"/>
<reference evidence="2" key="1">
    <citation type="submission" date="2022-07" db="EMBL/GenBank/DDBJ databases">
        <title>Alkalimarinus sp. nov., isolated from gut of a Alitta virens.</title>
        <authorList>
            <person name="Yang A.I."/>
            <person name="Shin N.-R."/>
        </authorList>
    </citation>
    <scope>NUCLEOTIDE SEQUENCE</scope>
    <source>
        <strain evidence="2">FA028</strain>
    </source>
</reference>
<evidence type="ECO:0000259" key="1">
    <source>
        <dbReference type="Pfam" id="PF08241"/>
    </source>
</evidence>
<dbReference type="InterPro" id="IPR029063">
    <property type="entry name" value="SAM-dependent_MTases_sf"/>
</dbReference>
<protein>
    <submittedName>
        <fullName evidence="2">Class I SAM-dependent methyltransferase</fullName>
    </submittedName>
</protein>
<dbReference type="Proteomes" id="UP001164472">
    <property type="component" value="Chromosome"/>
</dbReference>
<keyword evidence="2" id="KW-0489">Methyltransferase</keyword>
<dbReference type="Gene3D" id="3.40.50.150">
    <property type="entry name" value="Vaccinia Virus protein VP39"/>
    <property type="match status" value="1"/>
</dbReference>
<gene>
    <name evidence="2" type="ORF">NNL22_05740</name>
</gene>
<keyword evidence="2" id="KW-0808">Transferase</keyword>